<dbReference type="STRING" id="795797.HacjB3_12650"/>
<dbReference type="RefSeq" id="WP_008415798.1">
    <property type="nucleotide sequence ID" value="NC_014297.1"/>
</dbReference>
<organism evidence="2 4">
    <name type="scientific">Halalkalicoccus jeotgali (strain DSM 18796 / CECT 7217 / JCM 14584 / KCTC 4019 / B3)</name>
    <dbReference type="NCBI Taxonomy" id="795797"/>
    <lineage>
        <taxon>Archaea</taxon>
        <taxon>Methanobacteriati</taxon>
        <taxon>Methanobacteriota</taxon>
        <taxon>Stenosarchaea group</taxon>
        <taxon>Halobacteria</taxon>
        <taxon>Halobacteriales</taxon>
        <taxon>Halococcaceae</taxon>
        <taxon>Halalkalicoccus</taxon>
    </lineage>
</organism>
<evidence type="ECO:0000313" key="5">
    <source>
        <dbReference type="Proteomes" id="UP000011645"/>
    </source>
</evidence>
<dbReference type="Proteomes" id="UP000000390">
    <property type="component" value="Chromosome"/>
</dbReference>
<dbReference type="eggNOG" id="arCOG04511">
    <property type="taxonomic scope" value="Archaea"/>
</dbReference>
<reference evidence="3 5" key="2">
    <citation type="journal article" date="2014" name="PLoS Genet.">
        <title>Phylogenetically driven sequencing of extremely halophilic archaea reveals strategies for static and dynamic osmo-response.</title>
        <authorList>
            <person name="Becker E.A."/>
            <person name="Seitzer P.M."/>
            <person name="Tritt A."/>
            <person name="Larsen D."/>
            <person name="Krusor M."/>
            <person name="Yao A.I."/>
            <person name="Wu D."/>
            <person name="Madern D."/>
            <person name="Eisen J.A."/>
            <person name="Darling A.E."/>
            <person name="Facciotti M.T."/>
        </authorList>
    </citation>
    <scope>NUCLEOTIDE SEQUENCE [LARGE SCALE GENOMIC DNA]</scope>
    <source>
        <strain evidence="3">B3</strain>
        <strain evidence="5">DSM 18796 / CECT 7217 / JCM 14584 / KCTC 4019 / B3</strain>
    </source>
</reference>
<dbReference type="PROSITE" id="PS51257">
    <property type="entry name" value="PROKAR_LIPOPROTEIN"/>
    <property type="match status" value="1"/>
</dbReference>
<evidence type="ECO:0000313" key="3">
    <source>
        <dbReference type="EMBL" id="ELY38007.1"/>
    </source>
</evidence>
<evidence type="ECO:0000259" key="1">
    <source>
        <dbReference type="Pfam" id="PF24041"/>
    </source>
</evidence>
<evidence type="ECO:0000313" key="4">
    <source>
        <dbReference type="Proteomes" id="UP000000390"/>
    </source>
</evidence>
<dbReference type="EMBL" id="AOHV01000024">
    <property type="protein sequence ID" value="ELY38007.1"/>
    <property type="molecule type" value="Genomic_DNA"/>
</dbReference>
<accession>D8J6V8</accession>
<dbReference type="OrthoDB" id="156174at2157"/>
<evidence type="ECO:0000313" key="2">
    <source>
        <dbReference type="EMBL" id="ADJ15911.1"/>
    </source>
</evidence>
<proteinExistence type="predicted"/>
<keyword evidence="5" id="KW-1185">Reference proteome</keyword>
<dbReference type="Proteomes" id="UP000011645">
    <property type="component" value="Unassembled WGS sequence"/>
</dbReference>
<feature type="domain" description="DUF7350" evidence="1">
    <location>
        <begin position="240"/>
        <end position="356"/>
    </location>
</feature>
<gene>
    <name evidence="2" type="ordered locus">HacjB3_12650</name>
    <name evidence="3" type="ORF">C497_07854</name>
</gene>
<name>D8J6V8_HALJB</name>
<dbReference type="InterPro" id="IPR055774">
    <property type="entry name" value="DUF7350"/>
</dbReference>
<dbReference type="EMBL" id="CP002062">
    <property type="protein sequence ID" value="ADJ15911.1"/>
    <property type="molecule type" value="Genomic_DNA"/>
</dbReference>
<dbReference type="PATRIC" id="fig|795797.18.peg.2531"/>
<protein>
    <recommendedName>
        <fullName evidence="1">DUF7350 domain-containing protein</fullName>
    </recommendedName>
</protein>
<sequence length="358" mass="39051">MDRRDFLRVGALLGTIGTAGCLGVFETQSAWRDPPLVEDRPEAAYIPASTEEMGTYGVTEVGEYTVSLLYTFPHRFWTVTGTETNMVDVGDEDALHLMASVWETDSGIVVPADVRLTVEGESAPYTGQLWAMLAQRMGFHYGDNLAIEEGEYTARLDINPAGARGVGRLEGLFEEPRTAEIDFEYTSDDVYDLTFDLVEESRRGNRGELPLMDHEGMAHGGDGDHTHGGMARPTVPPADSFPAEVLGTGESGDATFVVASEPARFDEPTLVVSPRTPHNRTMLPLMALSATVQRGTETVFEGALESRLDTELGFHYGAPVGIDGGETIRIDIESVPQVARHDGYETAFFEMPPVEIEN</sequence>
<dbReference type="Pfam" id="PF24041">
    <property type="entry name" value="DUF7350"/>
    <property type="match status" value="1"/>
</dbReference>
<reference evidence="2 4" key="1">
    <citation type="journal article" date="2010" name="J. Bacteriol.">
        <title>Complete genome sequence of Halalkalicoccus jeotgali B3(T), an extremely halophilic archaeon.</title>
        <authorList>
            <person name="Roh S.W."/>
            <person name="Nam Y.D."/>
            <person name="Nam S.H."/>
            <person name="Choi S.H."/>
            <person name="Park H.S."/>
            <person name="Bae J.W."/>
        </authorList>
    </citation>
    <scope>NUCLEOTIDE SEQUENCE [LARGE SCALE GENOMIC DNA]</scope>
    <source>
        <strain evidence="2">B3</strain>
        <strain evidence="4">DSM 18796 / CECT 7217 / JCM 14584 / KCTC 4019 / B3</strain>
    </source>
</reference>
<dbReference type="KEGG" id="hje:HacjB3_12650"/>
<dbReference type="AlphaFoldDB" id="D8J6V8"/>
<dbReference type="InterPro" id="IPR038482">
    <property type="entry name" value="Tp34-type_sf"/>
</dbReference>
<dbReference type="Gene3D" id="2.60.40.2480">
    <property type="entry name" value="Periplasmic metal-binding protein Tp34-type"/>
    <property type="match status" value="1"/>
</dbReference>
<dbReference type="GeneID" id="9420344"/>
<dbReference type="HOGENOM" id="CLU_043006_0_0_2"/>